<evidence type="ECO:0000259" key="2">
    <source>
        <dbReference type="SMART" id="SM00909"/>
    </source>
</evidence>
<dbReference type="Proteomes" id="UP000625210">
    <property type="component" value="Unassembled WGS sequence"/>
</dbReference>
<dbReference type="SMART" id="SM00909">
    <property type="entry name" value="Germane"/>
    <property type="match status" value="2"/>
</dbReference>
<feature type="domain" description="GerMN" evidence="2">
    <location>
        <begin position="237"/>
        <end position="325"/>
    </location>
</feature>
<reference evidence="3" key="1">
    <citation type="journal article" date="2014" name="Int. J. Syst. Evol. Microbiol.">
        <title>Complete genome sequence of Corynebacterium casei LMG S-19264T (=DSM 44701T), isolated from a smear-ripened cheese.</title>
        <authorList>
            <consortium name="US DOE Joint Genome Institute (JGI-PGF)"/>
            <person name="Walter F."/>
            <person name="Albersmeier A."/>
            <person name="Kalinowski J."/>
            <person name="Ruckert C."/>
        </authorList>
    </citation>
    <scope>NUCLEOTIDE SEQUENCE</scope>
    <source>
        <strain evidence="3">CGMCC 1.15179</strain>
    </source>
</reference>
<accession>A0A8J2VHS4</accession>
<feature type="domain" description="GerMN" evidence="2">
    <location>
        <begin position="87"/>
        <end position="177"/>
    </location>
</feature>
<name>A0A8J2VHS4_9BACL</name>
<sequence length="344" mass="37106">MRKGLFRAALVLLLFPLVLTGCLFGPEEKASAPIDPPPKQEIPEGKIKGDEHKTEAKKGDDLELYFLSDSGYVVPYSLNVPKVEGIAKEAISYMVKGGSGEPMLPEGFSGILPKGTKVKGLSIQGKTATIDFSKEFLSYDPKMEEKILSAVTWTLTGFDSVEKVNIWVNGKPLKIMPKGKSPAQELTRNQGINLEIAQGVSVSQSIPVTLYFLGQSSDNTIYYVPVTRMINRKDDIAKATLQELVKGPQQGSTLSSALTQTLQVNSVKMKGDLAVADFGKQLLQFGEGKQASKDAINTIVLSLTENTAAKKVKITVDGKSGAVSQGKTLSKPVNRPAMINPGEY</sequence>
<evidence type="ECO:0000256" key="1">
    <source>
        <dbReference type="SAM" id="MobiDB-lite"/>
    </source>
</evidence>
<organism evidence="3 4">
    <name type="scientific">Marinithermofilum abyssi</name>
    <dbReference type="NCBI Taxonomy" id="1571185"/>
    <lineage>
        <taxon>Bacteria</taxon>
        <taxon>Bacillati</taxon>
        <taxon>Bacillota</taxon>
        <taxon>Bacilli</taxon>
        <taxon>Bacillales</taxon>
        <taxon>Thermoactinomycetaceae</taxon>
        <taxon>Marinithermofilum</taxon>
    </lineage>
</organism>
<dbReference type="RefSeq" id="WP_188647744.1">
    <property type="nucleotide sequence ID" value="NZ_BMHQ01000006.1"/>
</dbReference>
<reference evidence="3" key="2">
    <citation type="submission" date="2020-09" db="EMBL/GenBank/DDBJ databases">
        <authorList>
            <person name="Sun Q."/>
            <person name="Zhou Y."/>
        </authorList>
    </citation>
    <scope>NUCLEOTIDE SEQUENCE</scope>
    <source>
        <strain evidence="3">CGMCC 1.15179</strain>
    </source>
</reference>
<proteinExistence type="predicted"/>
<feature type="region of interest" description="Disordered" evidence="1">
    <location>
        <begin position="29"/>
        <end position="55"/>
    </location>
</feature>
<evidence type="ECO:0000313" key="4">
    <source>
        <dbReference type="Proteomes" id="UP000625210"/>
    </source>
</evidence>
<protein>
    <submittedName>
        <fullName evidence="3">Spore germination protein GerM</fullName>
    </submittedName>
</protein>
<dbReference type="Pfam" id="PF10646">
    <property type="entry name" value="Germane"/>
    <property type="match status" value="2"/>
</dbReference>
<dbReference type="AlphaFoldDB" id="A0A8J2VHS4"/>
<dbReference type="PROSITE" id="PS51257">
    <property type="entry name" value="PROKAR_LIPOPROTEIN"/>
    <property type="match status" value="1"/>
</dbReference>
<keyword evidence="4" id="KW-1185">Reference proteome</keyword>
<feature type="compositionally biased region" description="Basic and acidic residues" evidence="1">
    <location>
        <begin position="41"/>
        <end position="55"/>
    </location>
</feature>
<dbReference type="EMBL" id="BMHQ01000006">
    <property type="protein sequence ID" value="GGE18179.1"/>
    <property type="molecule type" value="Genomic_DNA"/>
</dbReference>
<comment type="caution">
    <text evidence="3">The sequence shown here is derived from an EMBL/GenBank/DDBJ whole genome shotgun (WGS) entry which is preliminary data.</text>
</comment>
<evidence type="ECO:0000313" key="3">
    <source>
        <dbReference type="EMBL" id="GGE18179.1"/>
    </source>
</evidence>
<feature type="region of interest" description="Disordered" evidence="1">
    <location>
        <begin position="324"/>
        <end position="344"/>
    </location>
</feature>
<gene>
    <name evidence="3" type="primary">gerM</name>
    <name evidence="3" type="ORF">GCM10011571_20000</name>
</gene>
<dbReference type="InterPro" id="IPR019606">
    <property type="entry name" value="GerMN"/>
</dbReference>